<dbReference type="CDD" id="cd00038">
    <property type="entry name" value="CAP_ED"/>
    <property type="match status" value="1"/>
</dbReference>
<sequence>MKNQLLEYISRYITLSEEERQAVIENIPVRTFKKGTVLLREGEISTECYFNLKGLVRQYYLVDGEEKTTFFYTEEQVIASLESATKKIPSKHYLVCEENTTLTIGTYETENEFYKRFPKFEQLSRILSGENFGEYQELFASFKTSSPEERYLDLLKNRPELIKRVPQYQLASYIGVSPESLSRIRKRIFQKK</sequence>
<evidence type="ECO:0000313" key="2">
    <source>
        <dbReference type="EMBL" id="NER12043.1"/>
    </source>
</evidence>
<dbReference type="InterPro" id="IPR018490">
    <property type="entry name" value="cNMP-bd_dom_sf"/>
</dbReference>
<dbReference type="InterPro" id="IPR014710">
    <property type="entry name" value="RmlC-like_jellyroll"/>
</dbReference>
<dbReference type="EMBL" id="JAABOO010000001">
    <property type="protein sequence ID" value="NER12043.1"/>
    <property type="molecule type" value="Genomic_DNA"/>
</dbReference>
<evidence type="ECO:0000259" key="1">
    <source>
        <dbReference type="PROSITE" id="PS50042"/>
    </source>
</evidence>
<dbReference type="SUPFAM" id="SSF51206">
    <property type="entry name" value="cAMP-binding domain-like"/>
    <property type="match status" value="1"/>
</dbReference>
<comment type="caution">
    <text evidence="2">The sequence shown here is derived from an EMBL/GenBank/DDBJ whole genome shotgun (WGS) entry which is preliminary data.</text>
</comment>
<dbReference type="RefSeq" id="WP_163605082.1">
    <property type="nucleotide sequence ID" value="NZ_JAABOO010000001.1"/>
</dbReference>
<protein>
    <submittedName>
        <fullName evidence="2">Cyclic nucleotide-binding domain-containing protein</fullName>
    </submittedName>
</protein>
<dbReference type="PROSITE" id="PS50042">
    <property type="entry name" value="CNMP_BINDING_3"/>
    <property type="match status" value="1"/>
</dbReference>
<evidence type="ECO:0000313" key="3">
    <source>
        <dbReference type="Proteomes" id="UP000468581"/>
    </source>
</evidence>
<dbReference type="Proteomes" id="UP000468581">
    <property type="component" value="Unassembled WGS sequence"/>
</dbReference>
<organism evidence="2 3">
    <name type="scientific">Leptobacterium flavescens</name>
    <dbReference type="NCBI Taxonomy" id="472055"/>
    <lineage>
        <taxon>Bacteria</taxon>
        <taxon>Pseudomonadati</taxon>
        <taxon>Bacteroidota</taxon>
        <taxon>Flavobacteriia</taxon>
        <taxon>Flavobacteriales</taxon>
        <taxon>Flavobacteriaceae</taxon>
        <taxon>Leptobacterium</taxon>
    </lineage>
</organism>
<dbReference type="SMART" id="SM00100">
    <property type="entry name" value="cNMP"/>
    <property type="match status" value="1"/>
</dbReference>
<name>A0A6P0ULV8_9FLAO</name>
<accession>A0A6P0ULV8</accession>
<proteinExistence type="predicted"/>
<reference evidence="2 3" key="1">
    <citation type="submission" date="2020-01" db="EMBL/GenBank/DDBJ databases">
        <title>Leptobacterium flavescens.</title>
        <authorList>
            <person name="Wang G."/>
        </authorList>
    </citation>
    <scope>NUCLEOTIDE SEQUENCE [LARGE SCALE GENOMIC DNA]</scope>
    <source>
        <strain evidence="2 3">KCTC 22160</strain>
    </source>
</reference>
<dbReference type="Gene3D" id="2.60.120.10">
    <property type="entry name" value="Jelly Rolls"/>
    <property type="match status" value="1"/>
</dbReference>
<keyword evidence="3" id="KW-1185">Reference proteome</keyword>
<dbReference type="AlphaFoldDB" id="A0A6P0ULV8"/>
<dbReference type="Pfam" id="PF00027">
    <property type="entry name" value="cNMP_binding"/>
    <property type="match status" value="1"/>
</dbReference>
<dbReference type="InterPro" id="IPR000595">
    <property type="entry name" value="cNMP-bd_dom"/>
</dbReference>
<gene>
    <name evidence="2" type="ORF">GWK08_01195</name>
</gene>
<feature type="domain" description="Cyclic nucleotide-binding" evidence="1">
    <location>
        <begin position="11"/>
        <end position="57"/>
    </location>
</feature>